<dbReference type="Proteomes" id="UP000275078">
    <property type="component" value="Unassembled WGS sequence"/>
</dbReference>
<feature type="transmembrane region" description="Helical" evidence="1">
    <location>
        <begin position="96"/>
        <end position="114"/>
    </location>
</feature>
<evidence type="ECO:0000256" key="1">
    <source>
        <dbReference type="SAM" id="Phobius"/>
    </source>
</evidence>
<accession>A0A3N4IXZ1</accession>
<reference evidence="2 3" key="1">
    <citation type="journal article" date="2018" name="Nat. Ecol. Evol.">
        <title>Pezizomycetes genomes reveal the molecular basis of ectomycorrhizal truffle lifestyle.</title>
        <authorList>
            <person name="Murat C."/>
            <person name="Payen T."/>
            <person name="Noel B."/>
            <person name="Kuo A."/>
            <person name="Morin E."/>
            <person name="Chen J."/>
            <person name="Kohler A."/>
            <person name="Krizsan K."/>
            <person name="Balestrini R."/>
            <person name="Da Silva C."/>
            <person name="Montanini B."/>
            <person name="Hainaut M."/>
            <person name="Levati E."/>
            <person name="Barry K.W."/>
            <person name="Belfiori B."/>
            <person name="Cichocki N."/>
            <person name="Clum A."/>
            <person name="Dockter R.B."/>
            <person name="Fauchery L."/>
            <person name="Guy J."/>
            <person name="Iotti M."/>
            <person name="Le Tacon F."/>
            <person name="Lindquist E.A."/>
            <person name="Lipzen A."/>
            <person name="Malagnac F."/>
            <person name="Mello A."/>
            <person name="Molinier V."/>
            <person name="Miyauchi S."/>
            <person name="Poulain J."/>
            <person name="Riccioni C."/>
            <person name="Rubini A."/>
            <person name="Sitrit Y."/>
            <person name="Splivallo R."/>
            <person name="Traeger S."/>
            <person name="Wang M."/>
            <person name="Zifcakova L."/>
            <person name="Wipf D."/>
            <person name="Zambonelli A."/>
            <person name="Paolocci F."/>
            <person name="Nowrousian M."/>
            <person name="Ottonello S."/>
            <person name="Baldrian P."/>
            <person name="Spatafora J.W."/>
            <person name="Henrissat B."/>
            <person name="Nagy L.G."/>
            <person name="Aury J.M."/>
            <person name="Wincker P."/>
            <person name="Grigoriev I.V."/>
            <person name="Bonfante P."/>
            <person name="Martin F.M."/>
        </authorList>
    </citation>
    <scope>NUCLEOTIDE SEQUENCE [LARGE SCALE GENOMIC DNA]</scope>
    <source>
        <strain evidence="2 3">RN42</strain>
    </source>
</reference>
<dbReference type="EMBL" id="ML119649">
    <property type="protein sequence ID" value="RPA86534.1"/>
    <property type="molecule type" value="Genomic_DNA"/>
</dbReference>
<keyword evidence="3" id="KW-1185">Reference proteome</keyword>
<evidence type="ECO:0000313" key="3">
    <source>
        <dbReference type="Proteomes" id="UP000275078"/>
    </source>
</evidence>
<feature type="transmembrane region" description="Helical" evidence="1">
    <location>
        <begin position="121"/>
        <end position="140"/>
    </location>
</feature>
<dbReference type="AlphaFoldDB" id="A0A3N4IXZ1"/>
<keyword evidence="1" id="KW-0472">Membrane</keyword>
<name>A0A3N4IXZ1_ASCIM</name>
<sequence>MALDLAGDYGLWIALDIRLGREISLRMRILGWITRMDDGYCGYRSALRACSRRANAQQKIFNRSPFRFLGLASHCYEACVPHLSFTFALGTCASRYPSLLGLVFPFSFLTFGTCSRSTFGVGYAFFMGPVFPLWLLTVPWDL</sequence>
<organism evidence="2 3">
    <name type="scientific">Ascobolus immersus RN42</name>
    <dbReference type="NCBI Taxonomy" id="1160509"/>
    <lineage>
        <taxon>Eukaryota</taxon>
        <taxon>Fungi</taxon>
        <taxon>Dikarya</taxon>
        <taxon>Ascomycota</taxon>
        <taxon>Pezizomycotina</taxon>
        <taxon>Pezizomycetes</taxon>
        <taxon>Pezizales</taxon>
        <taxon>Ascobolaceae</taxon>
        <taxon>Ascobolus</taxon>
    </lineage>
</organism>
<gene>
    <name evidence="2" type="ORF">BJ508DRAFT_135164</name>
</gene>
<keyword evidence="1" id="KW-0812">Transmembrane</keyword>
<keyword evidence="1" id="KW-1133">Transmembrane helix</keyword>
<evidence type="ECO:0000313" key="2">
    <source>
        <dbReference type="EMBL" id="RPA86534.1"/>
    </source>
</evidence>
<proteinExistence type="predicted"/>
<protein>
    <submittedName>
        <fullName evidence="2">Uncharacterized protein</fullName>
    </submittedName>
</protein>